<evidence type="ECO:0000256" key="1">
    <source>
        <dbReference type="SAM" id="MobiDB-lite"/>
    </source>
</evidence>
<dbReference type="EMBL" id="SJPP01000001">
    <property type="protein sequence ID" value="TWU12131.1"/>
    <property type="molecule type" value="Genomic_DNA"/>
</dbReference>
<organism evidence="2 3">
    <name type="scientific">Symmachiella macrocystis</name>
    <dbReference type="NCBI Taxonomy" id="2527985"/>
    <lineage>
        <taxon>Bacteria</taxon>
        <taxon>Pseudomonadati</taxon>
        <taxon>Planctomycetota</taxon>
        <taxon>Planctomycetia</taxon>
        <taxon>Planctomycetales</taxon>
        <taxon>Planctomycetaceae</taxon>
        <taxon>Symmachiella</taxon>
    </lineage>
</organism>
<gene>
    <name evidence="2" type="ORF">CA54_09490</name>
</gene>
<feature type="region of interest" description="Disordered" evidence="1">
    <location>
        <begin position="1"/>
        <end position="31"/>
    </location>
</feature>
<protein>
    <submittedName>
        <fullName evidence="2">Uncharacterized protein</fullName>
    </submittedName>
</protein>
<reference evidence="2 3" key="1">
    <citation type="submission" date="2019-02" db="EMBL/GenBank/DDBJ databases">
        <title>Deep-cultivation of Planctomycetes and their phenomic and genomic characterization uncovers novel biology.</title>
        <authorList>
            <person name="Wiegand S."/>
            <person name="Jogler M."/>
            <person name="Boedeker C."/>
            <person name="Pinto D."/>
            <person name="Vollmers J."/>
            <person name="Rivas-Marin E."/>
            <person name="Kohn T."/>
            <person name="Peeters S.H."/>
            <person name="Heuer A."/>
            <person name="Rast P."/>
            <person name="Oberbeckmann S."/>
            <person name="Bunk B."/>
            <person name="Jeske O."/>
            <person name="Meyerdierks A."/>
            <person name="Storesund J.E."/>
            <person name="Kallscheuer N."/>
            <person name="Luecker S."/>
            <person name="Lage O.M."/>
            <person name="Pohl T."/>
            <person name="Merkel B.J."/>
            <person name="Hornburger P."/>
            <person name="Mueller R.-W."/>
            <person name="Bruemmer F."/>
            <person name="Labrenz M."/>
            <person name="Spormann A.M."/>
            <person name="Op Den Camp H."/>
            <person name="Overmann J."/>
            <person name="Amann R."/>
            <person name="Jetten M.S.M."/>
            <person name="Mascher T."/>
            <person name="Medema M.H."/>
            <person name="Devos D.P."/>
            <person name="Kaster A.-K."/>
            <person name="Ovreas L."/>
            <person name="Rohde M."/>
            <person name="Galperin M.Y."/>
            <person name="Jogler C."/>
        </authorList>
    </citation>
    <scope>NUCLEOTIDE SEQUENCE [LARGE SCALE GENOMIC DNA]</scope>
    <source>
        <strain evidence="2 3">CA54</strain>
    </source>
</reference>
<evidence type="ECO:0000313" key="3">
    <source>
        <dbReference type="Proteomes" id="UP000320735"/>
    </source>
</evidence>
<keyword evidence="3" id="KW-1185">Reference proteome</keyword>
<name>A0A5C6BKT6_9PLAN</name>
<dbReference type="AlphaFoldDB" id="A0A5C6BKT6"/>
<dbReference type="Proteomes" id="UP000320735">
    <property type="component" value="Unassembled WGS sequence"/>
</dbReference>
<evidence type="ECO:0000313" key="2">
    <source>
        <dbReference type="EMBL" id="TWU12131.1"/>
    </source>
</evidence>
<dbReference type="RefSeq" id="WP_146369639.1">
    <property type="nucleotide sequence ID" value="NZ_SJPP01000001.1"/>
</dbReference>
<comment type="caution">
    <text evidence="2">The sequence shown here is derived from an EMBL/GenBank/DDBJ whole genome shotgun (WGS) entry which is preliminary data.</text>
</comment>
<accession>A0A5C6BKT6</accession>
<dbReference type="OrthoDB" id="9808343at2"/>
<proteinExistence type="predicted"/>
<sequence length="141" mass="15343">MLTVSGKTIGRKKPLFDDFSVPPPEDSHDGGSTLRDLIKSIVQHEVAAFQQRQTDHQLIRALTAREIDAGVEAGKIDSGGSEVEPQQVDEADAVATALQAFEDGMYLVVIDGQEQRALDRPVYLQPDSRLTFVRLTLLAGG</sequence>